<name>A0A7D3ULR2_9EUKA</name>
<dbReference type="RefSeq" id="YP_009863744.1">
    <property type="nucleotide sequence ID" value="NC_049013.1"/>
</dbReference>
<proteinExistence type="predicted"/>
<sequence length="140" mass="16134">MIKKAIPGKSTFFKWYYWRNPEDVAFISDAGHVGQLRKYLVNCGDCRVYLCDLPRSVNTKSKVIPQIIQTLEILKNGMMISAMYGGRGLQPKCSMPAHIFICASFIPDTKLLSPDRWYIYCVDNTDVQKPMRLMHDHKSK</sequence>
<dbReference type="GeneID" id="55752414"/>
<organism evidence="1">
    <name type="scientific">Pavlova sp. NIVA-4/92</name>
    <dbReference type="NCBI Taxonomy" id="2686093"/>
    <lineage>
        <taxon>Eukaryota</taxon>
        <taxon>Haptista</taxon>
        <taxon>Haptophyta</taxon>
        <taxon>Pavlovophyceae</taxon>
        <taxon>Pavlovales</taxon>
        <taxon>Pavlovaceae</taxon>
        <taxon>Pavlova</taxon>
    </lineage>
</organism>
<evidence type="ECO:0000313" key="1">
    <source>
        <dbReference type="EMBL" id="QKE31075.1"/>
    </source>
</evidence>
<dbReference type="EMBL" id="MT364382">
    <property type="protein sequence ID" value="QKE31075.1"/>
    <property type="molecule type" value="Genomic_DNA"/>
</dbReference>
<gene>
    <name evidence="1" type="primary">orf140</name>
</gene>
<keyword evidence="1" id="KW-0934">Plastid</keyword>
<reference evidence="1" key="1">
    <citation type="submission" date="2020-04" db="EMBL/GenBank/DDBJ databases">
        <authorList>
            <person name="Hulatt C.J."/>
            <person name="Posewitz M.C."/>
        </authorList>
    </citation>
    <scope>NUCLEOTIDE SEQUENCE</scope>
    <source>
        <strain evidence="1">NIVA-4/92</strain>
    </source>
</reference>
<protein>
    <submittedName>
        <fullName evidence="1">Uncharacterized protein</fullName>
    </submittedName>
</protein>
<accession>A0A7D3ULR2</accession>
<dbReference type="AlphaFoldDB" id="A0A7D3ULR2"/>
<geneLocation type="plastid" evidence="1"/>